<dbReference type="Pfam" id="PF12514">
    <property type="entry name" value="DUF3718"/>
    <property type="match status" value="1"/>
</dbReference>
<evidence type="ECO:0000256" key="1">
    <source>
        <dbReference type="SAM" id="SignalP"/>
    </source>
</evidence>
<accession>A0A4P6P8F6</accession>
<gene>
    <name evidence="2" type="ORF">EMK97_08445</name>
</gene>
<keyword evidence="1" id="KW-0732">Signal</keyword>
<dbReference type="RefSeq" id="WP_130601206.1">
    <property type="nucleotide sequence ID" value="NZ_CP034759.1"/>
</dbReference>
<protein>
    <submittedName>
        <fullName evidence="2">DUF3718 domain-containing protein</fullName>
    </submittedName>
</protein>
<dbReference type="InterPro" id="IPR022193">
    <property type="entry name" value="DUF3718"/>
</dbReference>
<evidence type="ECO:0000313" key="2">
    <source>
        <dbReference type="EMBL" id="QBG35737.1"/>
    </source>
</evidence>
<feature type="chain" id="PRO_5020225732" evidence="1">
    <location>
        <begin position="27"/>
        <end position="114"/>
    </location>
</feature>
<dbReference type="KEGG" id="lsd:EMK97_08445"/>
<dbReference type="OrthoDB" id="6401678at2"/>
<organism evidence="2 3">
    <name type="scientific">Litorilituus sediminis</name>
    <dbReference type="NCBI Taxonomy" id="718192"/>
    <lineage>
        <taxon>Bacteria</taxon>
        <taxon>Pseudomonadati</taxon>
        <taxon>Pseudomonadota</taxon>
        <taxon>Gammaproteobacteria</taxon>
        <taxon>Alteromonadales</taxon>
        <taxon>Colwelliaceae</taxon>
        <taxon>Litorilituus</taxon>
    </lineage>
</organism>
<proteinExistence type="predicted"/>
<evidence type="ECO:0000313" key="3">
    <source>
        <dbReference type="Proteomes" id="UP000290244"/>
    </source>
</evidence>
<dbReference type="Proteomes" id="UP000290244">
    <property type="component" value="Chromosome"/>
</dbReference>
<reference evidence="2 3" key="1">
    <citation type="submission" date="2018-12" db="EMBL/GenBank/DDBJ databases">
        <title>Complete genome of Litorilituus sediminis.</title>
        <authorList>
            <person name="Liu A."/>
            <person name="Rong J."/>
        </authorList>
    </citation>
    <scope>NUCLEOTIDE SEQUENCE [LARGE SCALE GENOMIC DNA]</scope>
    <source>
        <strain evidence="2 3">JCM 17549</strain>
    </source>
</reference>
<keyword evidence="3" id="KW-1185">Reference proteome</keyword>
<dbReference type="EMBL" id="CP034759">
    <property type="protein sequence ID" value="QBG35737.1"/>
    <property type="molecule type" value="Genomic_DNA"/>
</dbReference>
<name>A0A4P6P8F6_9GAMM</name>
<sequence length="114" mass="12340">MKTVKAAVLGITTTLSLLAISLPSQAAMSEHMEHALISVCKAAKSNKVHHFNKTTKAFRLKKKAVALKVVCNGEDIISFAESHSADKTAAHLQQSISEVQITDLAANSKLRIRF</sequence>
<feature type="signal peptide" evidence="1">
    <location>
        <begin position="1"/>
        <end position="26"/>
    </location>
</feature>
<dbReference type="AlphaFoldDB" id="A0A4P6P8F6"/>